<evidence type="ECO:0000313" key="3">
    <source>
        <dbReference type="Proteomes" id="UP000621454"/>
    </source>
</evidence>
<sequence length="288" mass="29460">MGMGDGHEGTIEMTSGSFYRRAALAALTGAVVLSTGGACAAKNTLDPKAMDQLVAAGHKAVSLSDLDASGGGSAHHSTEDLTRLLLTTDDMPPDFRVQSVNSTADSTEPSPDSSSGESGMSVTNVQPPECESVAADGLGDELLKNEAAFGGSTSDGTTLVEELVPWDKKVEQMAAQMTGACASMTMNDTFDGQTMTLTSTTTETDLPSMPADKSTGLKMVSRASGIGDSAELTSYFAFVKVGSYAVIITVNGTGNSGSSSGTTTGDDATKQQFDDFTTKAVEKVAASK</sequence>
<feature type="region of interest" description="Disordered" evidence="1">
    <location>
        <begin position="88"/>
        <end position="125"/>
    </location>
</feature>
<evidence type="ECO:0000313" key="2">
    <source>
        <dbReference type="EMBL" id="GGB38900.1"/>
    </source>
</evidence>
<proteinExistence type="predicted"/>
<protein>
    <submittedName>
        <fullName evidence="2">Uncharacterized protein</fullName>
    </submittedName>
</protein>
<feature type="compositionally biased region" description="Low complexity" evidence="1">
    <location>
        <begin position="102"/>
        <end position="121"/>
    </location>
</feature>
<evidence type="ECO:0000256" key="1">
    <source>
        <dbReference type="SAM" id="MobiDB-lite"/>
    </source>
</evidence>
<keyword evidence="3" id="KW-1185">Reference proteome</keyword>
<reference evidence="2" key="2">
    <citation type="submission" date="2020-09" db="EMBL/GenBank/DDBJ databases">
        <authorList>
            <person name="Sun Q."/>
            <person name="Zhou Y."/>
        </authorList>
    </citation>
    <scope>NUCLEOTIDE SEQUENCE</scope>
    <source>
        <strain evidence="2">CGMCC 1.12827</strain>
    </source>
</reference>
<dbReference type="AlphaFoldDB" id="A0A916TBG0"/>
<name>A0A916TBG0_9ACTN</name>
<organism evidence="2 3">
    <name type="scientific">Gordonia jinhuaensis</name>
    <dbReference type="NCBI Taxonomy" id="1517702"/>
    <lineage>
        <taxon>Bacteria</taxon>
        <taxon>Bacillati</taxon>
        <taxon>Actinomycetota</taxon>
        <taxon>Actinomycetes</taxon>
        <taxon>Mycobacteriales</taxon>
        <taxon>Gordoniaceae</taxon>
        <taxon>Gordonia</taxon>
    </lineage>
</organism>
<comment type="caution">
    <text evidence="2">The sequence shown here is derived from an EMBL/GenBank/DDBJ whole genome shotgun (WGS) entry which is preliminary data.</text>
</comment>
<gene>
    <name evidence="2" type="ORF">GCM10011489_28270</name>
</gene>
<dbReference type="Proteomes" id="UP000621454">
    <property type="component" value="Unassembled WGS sequence"/>
</dbReference>
<reference evidence="2" key="1">
    <citation type="journal article" date="2014" name="Int. J. Syst. Evol. Microbiol.">
        <title>Complete genome sequence of Corynebacterium casei LMG S-19264T (=DSM 44701T), isolated from a smear-ripened cheese.</title>
        <authorList>
            <consortium name="US DOE Joint Genome Institute (JGI-PGF)"/>
            <person name="Walter F."/>
            <person name="Albersmeier A."/>
            <person name="Kalinowski J."/>
            <person name="Ruckert C."/>
        </authorList>
    </citation>
    <scope>NUCLEOTIDE SEQUENCE</scope>
    <source>
        <strain evidence="2">CGMCC 1.12827</strain>
    </source>
</reference>
<accession>A0A916TBG0</accession>
<dbReference type="EMBL" id="BMGC01000022">
    <property type="protein sequence ID" value="GGB38900.1"/>
    <property type="molecule type" value="Genomic_DNA"/>
</dbReference>